<name>C7NQZ0_HALUD</name>
<evidence type="ECO:0000313" key="1">
    <source>
        <dbReference type="EMBL" id="ACV11894.1"/>
    </source>
</evidence>
<protein>
    <submittedName>
        <fullName evidence="1">Uncharacterized protein</fullName>
    </submittedName>
</protein>
<evidence type="ECO:0000313" key="2">
    <source>
        <dbReference type="Proteomes" id="UP000002071"/>
    </source>
</evidence>
<dbReference type="RefSeq" id="WP_015789467.1">
    <property type="nucleotide sequence ID" value="NC_013158.1"/>
</dbReference>
<dbReference type="OrthoDB" id="373989at2157"/>
<keyword evidence="2" id="KW-1185">Reference proteome</keyword>
<dbReference type="KEGG" id="hut:Huta_1721"/>
<dbReference type="HOGENOM" id="CLU_2613536_0_0_2"/>
<accession>C7NQZ0</accession>
<dbReference type="STRING" id="519442.Huta_1721"/>
<gene>
    <name evidence="1" type="ordered locus">Huta_1721</name>
</gene>
<proteinExistence type="predicted"/>
<dbReference type="Proteomes" id="UP000002071">
    <property type="component" value="Chromosome"/>
</dbReference>
<reference evidence="1 2" key="1">
    <citation type="journal article" date="2009" name="Stand. Genomic Sci.">
        <title>Complete genome sequence of Halorhabdus utahensis type strain (AX-2).</title>
        <authorList>
            <person name="Anderson I."/>
            <person name="Tindall B.J."/>
            <person name="Pomrenke H."/>
            <person name="Goker M."/>
            <person name="Lapidus A."/>
            <person name="Nolan M."/>
            <person name="Copeland A."/>
            <person name="Glavina Del Rio T."/>
            <person name="Chen F."/>
            <person name="Tice H."/>
            <person name="Cheng J.F."/>
            <person name="Lucas S."/>
            <person name="Chertkov O."/>
            <person name="Bruce D."/>
            <person name="Brettin T."/>
            <person name="Detter J.C."/>
            <person name="Han C."/>
            <person name="Goodwin L."/>
            <person name="Land M."/>
            <person name="Hauser L."/>
            <person name="Chang Y.J."/>
            <person name="Jeffries C.D."/>
            <person name="Pitluck S."/>
            <person name="Pati A."/>
            <person name="Mavromatis K."/>
            <person name="Ivanova N."/>
            <person name="Ovchinnikova G."/>
            <person name="Chen A."/>
            <person name="Palaniappan K."/>
            <person name="Chain P."/>
            <person name="Rohde M."/>
            <person name="Bristow J."/>
            <person name="Eisen J.A."/>
            <person name="Markowitz V."/>
            <person name="Hugenholtz P."/>
            <person name="Kyrpides N.C."/>
            <person name="Klenk H.P."/>
        </authorList>
    </citation>
    <scope>NUCLEOTIDE SEQUENCE [LARGE SCALE GENOMIC DNA]</scope>
    <source>
        <strain evidence="2">DSM 12940 / JCM 11049 / AX-2</strain>
    </source>
</reference>
<dbReference type="GeneID" id="8384007"/>
<dbReference type="AlphaFoldDB" id="C7NQZ0"/>
<sequence>MAVIISAQEQGESHKLVEQGVVIDGKYYGNEDGKTMVPIVDLDEIDERRLAGSLNSHYVNATIVPDEEVDIDRFRQMD</sequence>
<organism evidence="1 2">
    <name type="scientific">Halorhabdus utahensis (strain DSM 12940 / JCM 11049 / AX-2)</name>
    <dbReference type="NCBI Taxonomy" id="519442"/>
    <lineage>
        <taxon>Archaea</taxon>
        <taxon>Methanobacteriati</taxon>
        <taxon>Methanobacteriota</taxon>
        <taxon>Stenosarchaea group</taxon>
        <taxon>Halobacteria</taxon>
        <taxon>Halobacteriales</taxon>
        <taxon>Haloarculaceae</taxon>
        <taxon>Halorhabdus</taxon>
    </lineage>
</organism>
<dbReference type="EMBL" id="CP001687">
    <property type="protein sequence ID" value="ACV11894.1"/>
    <property type="molecule type" value="Genomic_DNA"/>
</dbReference>